<dbReference type="InterPro" id="IPR036390">
    <property type="entry name" value="WH_DNA-bd_sf"/>
</dbReference>
<reference evidence="6 7" key="1">
    <citation type="submission" date="2019-09" db="EMBL/GenBank/DDBJ databases">
        <title>Screening of Novel Bioactive Compounds from Soil-Associated.</title>
        <authorList>
            <person name="Zhao S."/>
        </authorList>
    </citation>
    <scope>NUCLEOTIDE SEQUENCE [LARGE SCALE GENOMIC DNA]</scope>
    <source>
        <strain evidence="6 7">HIT-DPA4</strain>
    </source>
</reference>
<keyword evidence="3" id="KW-0804">Transcription</keyword>
<organism evidence="6 7">
    <name type="scientific">Streptomyces luteolifulvus</name>
    <dbReference type="NCBI Taxonomy" id="2615112"/>
    <lineage>
        <taxon>Bacteria</taxon>
        <taxon>Bacillati</taxon>
        <taxon>Actinomycetota</taxon>
        <taxon>Actinomycetes</taxon>
        <taxon>Kitasatosporales</taxon>
        <taxon>Streptomycetaceae</taxon>
        <taxon>Streptomyces</taxon>
    </lineage>
</organism>
<dbReference type="PANTHER" id="PTHR33164:SF43">
    <property type="entry name" value="HTH-TYPE TRANSCRIPTIONAL REPRESSOR YETL"/>
    <property type="match status" value="1"/>
</dbReference>
<gene>
    <name evidence="6" type="ORF">F7R91_40750</name>
</gene>
<dbReference type="SUPFAM" id="SSF46785">
    <property type="entry name" value="Winged helix' DNA-binding domain"/>
    <property type="match status" value="1"/>
</dbReference>
<dbReference type="EMBL" id="VZRB01000069">
    <property type="protein sequence ID" value="KAB1139222.1"/>
    <property type="molecule type" value="Genomic_DNA"/>
</dbReference>
<comment type="caution">
    <text evidence="6">The sequence shown here is derived from an EMBL/GenBank/DDBJ whole genome shotgun (WGS) entry which is preliminary data.</text>
</comment>
<feature type="region of interest" description="Disordered" evidence="4">
    <location>
        <begin position="36"/>
        <end position="58"/>
    </location>
</feature>
<dbReference type="AlphaFoldDB" id="A0A6H9UPD4"/>
<dbReference type="GO" id="GO:0003700">
    <property type="term" value="F:DNA-binding transcription factor activity"/>
    <property type="evidence" value="ECO:0007669"/>
    <property type="project" value="InterPro"/>
</dbReference>
<evidence type="ECO:0000313" key="6">
    <source>
        <dbReference type="EMBL" id="KAB1139222.1"/>
    </source>
</evidence>
<dbReference type="GO" id="GO:0006950">
    <property type="term" value="P:response to stress"/>
    <property type="evidence" value="ECO:0007669"/>
    <property type="project" value="TreeGrafter"/>
</dbReference>
<dbReference type="GO" id="GO:0003677">
    <property type="term" value="F:DNA binding"/>
    <property type="evidence" value="ECO:0007669"/>
    <property type="project" value="UniProtKB-KW"/>
</dbReference>
<dbReference type="PROSITE" id="PS50995">
    <property type="entry name" value="HTH_MARR_2"/>
    <property type="match status" value="1"/>
</dbReference>
<evidence type="ECO:0000256" key="1">
    <source>
        <dbReference type="ARBA" id="ARBA00023015"/>
    </source>
</evidence>
<evidence type="ECO:0000256" key="3">
    <source>
        <dbReference type="ARBA" id="ARBA00023163"/>
    </source>
</evidence>
<dbReference type="Gene3D" id="1.10.10.10">
    <property type="entry name" value="Winged helix-like DNA-binding domain superfamily/Winged helix DNA-binding domain"/>
    <property type="match status" value="1"/>
</dbReference>
<dbReference type="Pfam" id="PF12802">
    <property type="entry name" value="MarR_2"/>
    <property type="match status" value="1"/>
</dbReference>
<dbReference type="Proteomes" id="UP000442707">
    <property type="component" value="Unassembled WGS sequence"/>
</dbReference>
<evidence type="ECO:0000256" key="2">
    <source>
        <dbReference type="ARBA" id="ARBA00023125"/>
    </source>
</evidence>
<dbReference type="InterPro" id="IPR000835">
    <property type="entry name" value="HTH_MarR-typ"/>
</dbReference>
<feature type="domain" description="HTH marR-type" evidence="5">
    <location>
        <begin position="32"/>
        <end position="184"/>
    </location>
</feature>
<dbReference type="PRINTS" id="PR00598">
    <property type="entry name" value="HTHMARR"/>
</dbReference>
<keyword evidence="7" id="KW-1185">Reference proteome</keyword>
<evidence type="ECO:0000259" key="5">
    <source>
        <dbReference type="PROSITE" id="PS50995"/>
    </source>
</evidence>
<name>A0A6H9UPD4_9ACTN</name>
<evidence type="ECO:0000313" key="7">
    <source>
        <dbReference type="Proteomes" id="UP000442707"/>
    </source>
</evidence>
<dbReference type="SMART" id="SM00347">
    <property type="entry name" value="HTH_MARR"/>
    <property type="match status" value="1"/>
</dbReference>
<dbReference type="PROSITE" id="PS01117">
    <property type="entry name" value="HTH_MARR_1"/>
    <property type="match status" value="1"/>
</dbReference>
<keyword evidence="1" id="KW-0805">Transcription regulation</keyword>
<accession>A0A6H9UPD4</accession>
<dbReference type="PANTHER" id="PTHR33164">
    <property type="entry name" value="TRANSCRIPTIONAL REGULATOR, MARR FAMILY"/>
    <property type="match status" value="1"/>
</dbReference>
<evidence type="ECO:0000256" key="4">
    <source>
        <dbReference type="SAM" id="MobiDB-lite"/>
    </source>
</evidence>
<dbReference type="InterPro" id="IPR023187">
    <property type="entry name" value="Tscrpt_reg_MarR-type_CS"/>
</dbReference>
<keyword evidence="2" id="KW-0238">DNA-binding</keyword>
<proteinExistence type="predicted"/>
<dbReference type="InterPro" id="IPR039422">
    <property type="entry name" value="MarR/SlyA-like"/>
</dbReference>
<sequence length="216" mass="22778">MSGMHKVGPSGGESLHTAAVTRGSPVAGLLRSSQLVTPLSSSPPAASTVPPAGTGSTRWTARSSAAALGVVALGHPQPVTVGDVARRLGVTASSASRGLAQLERSGWVRRASWPGDRRISRIEMTEAGRSLWEQASRTLDHELDAGLQRAGLRREVRPRRGPAVPERRSRSTPREARLLVRTRGVARVAHASGTGRGMRNIRVRSCAKRSLALVGG</sequence>
<dbReference type="InterPro" id="IPR036388">
    <property type="entry name" value="WH-like_DNA-bd_sf"/>
</dbReference>
<protein>
    <submittedName>
        <fullName evidence="6">MarR family transcriptional regulator</fullName>
    </submittedName>
</protein>